<dbReference type="PRINTS" id="PR00410">
    <property type="entry name" value="PHEHYDRXLASE"/>
</dbReference>
<dbReference type="EMBL" id="LAJE02000193">
    <property type="protein sequence ID" value="OEO30657.1"/>
    <property type="molecule type" value="Genomic_DNA"/>
</dbReference>
<dbReference type="OrthoDB" id="9792185at2"/>
<dbReference type="SUPFAM" id="SSF63380">
    <property type="entry name" value="Riboflavin synthase domain-like"/>
    <property type="match status" value="1"/>
</dbReference>
<dbReference type="InterPro" id="IPR001433">
    <property type="entry name" value="OxRdtase_FAD/NAD-bd"/>
</dbReference>
<feature type="domain" description="FAD-binding FR-type" evidence="1">
    <location>
        <begin position="1"/>
        <end position="103"/>
    </location>
</feature>
<dbReference type="Pfam" id="PF00175">
    <property type="entry name" value="NAD_binding_1"/>
    <property type="match status" value="1"/>
</dbReference>
<dbReference type="PANTHER" id="PTHR47354">
    <property type="entry name" value="NADH OXIDOREDUCTASE HCR"/>
    <property type="match status" value="1"/>
</dbReference>
<evidence type="ECO:0000313" key="2">
    <source>
        <dbReference type="EMBL" id="OEO30657.1"/>
    </source>
</evidence>
<dbReference type="PANTHER" id="PTHR47354:SF5">
    <property type="entry name" value="PROTEIN RFBI"/>
    <property type="match status" value="1"/>
</dbReference>
<gene>
    <name evidence="2" type="ORF">VW23_020195</name>
</gene>
<dbReference type="AlphaFoldDB" id="A0A1E5XPX7"/>
<dbReference type="SUPFAM" id="SSF52343">
    <property type="entry name" value="Ferredoxin reductase-like, C-terminal NADP-linked domain"/>
    <property type="match status" value="1"/>
</dbReference>
<accession>A0A1E5XPX7</accession>
<dbReference type="Proteomes" id="UP000095463">
    <property type="component" value="Unassembled WGS sequence"/>
</dbReference>
<comment type="caution">
    <text evidence="2">The sequence shown here is derived from an EMBL/GenBank/DDBJ whole genome shotgun (WGS) entry which is preliminary data.</text>
</comment>
<protein>
    <recommendedName>
        <fullName evidence="1">FAD-binding FR-type domain-containing protein</fullName>
    </recommendedName>
</protein>
<proteinExistence type="predicted"/>
<dbReference type="InterPro" id="IPR017938">
    <property type="entry name" value="Riboflavin_synthase-like_b-brl"/>
</dbReference>
<keyword evidence="3" id="KW-1185">Reference proteome</keyword>
<dbReference type="RefSeq" id="WP_069910141.1">
    <property type="nucleotide sequence ID" value="NZ_LAJE02000193.1"/>
</dbReference>
<organism evidence="2 3">
    <name type="scientific">Devosia insulae DS-56</name>
    <dbReference type="NCBI Taxonomy" id="1116389"/>
    <lineage>
        <taxon>Bacteria</taxon>
        <taxon>Pseudomonadati</taxon>
        <taxon>Pseudomonadota</taxon>
        <taxon>Alphaproteobacteria</taxon>
        <taxon>Hyphomicrobiales</taxon>
        <taxon>Devosiaceae</taxon>
        <taxon>Devosia</taxon>
    </lineage>
</organism>
<evidence type="ECO:0000259" key="1">
    <source>
        <dbReference type="PROSITE" id="PS51384"/>
    </source>
</evidence>
<dbReference type="InterPro" id="IPR050415">
    <property type="entry name" value="MRET"/>
</dbReference>
<evidence type="ECO:0000313" key="3">
    <source>
        <dbReference type="Proteomes" id="UP000095463"/>
    </source>
</evidence>
<dbReference type="InterPro" id="IPR017927">
    <property type="entry name" value="FAD-bd_FR_type"/>
</dbReference>
<name>A0A1E5XPX7_9HYPH</name>
<dbReference type="InterPro" id="IPR039261">
    <property type="entry name" value="FNR_nucleotide-bd"/>
</dbReference>
<sequence>MHQTVKILNIQQVTHNVRRYVLEKPAGYRFEPGQATELSLDEEGWRDKKHPFTFTALNDWDDLEFTIKSYFNTGGDGMTERLFGYGPGQKLVLRDPWGTITYKGPGTFIAGGAGVTPFIAILRQLHKDGKLAGHRLIASNRKAEDIILRDEFEAMEGLEVTWTVTDEPNATGVLHERIDEAFLKRHVRDISQNFYLCGPDPMVADLKAALGGLGAKAEALTWEKP</sequence>
<dbReference type="Gene3D" id="3.40.50.80">
    <property type="entry name" value="Nucleotide-binding domain of ferredoxin-NADP reductase (FNR) module"/>
    <property type="match status" value="1"/>
</dbReference>
<reference evidence="2 3" key="1">
    <citation type="journal article" date="2015" name="Genome Announc.">
        <title>Genome Assemblies of Three Soil-Associated Devosia species: D. insulae, D. limi, and D. soli.</title>
        <authorList>
            <person name="Hassan Y.I."/>
            <person name="Lepp D."/>
            <person name="Zhou T."/>
        </authorList>
    </citation>
    <scope>NUCLEOTIDE SEQUENCE [LARGE SCALE GENOMIC DNA]</scope>
    <source>
        <strain evidence="2 3">DS-56</strain>
    </source>
</reference>
<dbReference type="Gene3D" id="2.40.30.10">
    <property type="entry name" value="Translation factors"/>
    <property type="match status" value="1"/>
</dbReference>
<dbReference type="PROSITE" id="PS51384">
    <property type="entry name" value="FAD_FR"/>
    <property type="match status" value="1"/>
</dbReference>
<dbReference type="GO" id="GO:0016491">
    <property type="term" value="F:oxidoreductase activity"/>
    <property type="evidence" value="ECO:0007669"/>
    <property type="project" value="InterPro"/>
</dbReference>